<reference evidence="6" key="1">
    <citation type="journal article" date="2020" name="mSystems">
        <title>Genome- and Community-Level Interaction Insights into Carbon Utilization and Element Cycling Functions of Hydrothermarchaeota in Hydrothermal Sediment.</title>
        <authorList>
            <person name="Zhou Z."/>
            <person name="Liu Y."/>
            <person name="Xu W."/>
            <person name="Pan J."/>
            <person name="Luo Z.H."/>
            <person name="Li M."/>
        </authorList>
    </citation>
    <scope>NUCLEOTIDE SEQUENCE [LARGE SCALE GENOMIC DNA]</scope>
    <source>
        <strain evidence="6">SpSt-143</strain>
    </source>
</reference>
<proteinExistence type="predicted"/>
<keyword evidence="4" id="KW-0804">Transcription</keyword>
<gene>
    <name evidence="6" type="ORF">ENO59_04720</name>
</gene>
<accession>A0A7V2B035</accession>
<protein>
    <submittedName>
        <fullName evidence="6">LacI family transcriptional regulator</fullName>
    </submittedName>
</protein>
<organism evidence="6">
    <name type="scientific">Rhodothermus marinus</name>
    <name type="common">Rhodothermus obamensis</name>
    <dbReference type="NCBI Taxonomy" id="29549"/>
    <lineage>
        <taxon>Bacteria</taxon>
        <taxon>Pseudomonadati</taxon>
        <taxon>Rhodothermota</taxon>
        <taxon>Rhodothermia</taxon>
        <taxon>Rhodothermales</taxon>
        <taxon>Rhodothermaceae</taxon>
        <taxon>Rhodothermus</taxon>
    </lineage>
</organism>
<dbReference type="GO" id="GO:0003700">
    <property type="term" value="F:DNA-binding transcription factor activity"/>
    <property type="evidence" value="ECO:0007669"/>
    <property type="project" value="TreeGrafter"/>
</dbReference>
<evidence type="ECO:0000256" key="4">
    <source>
        <dbReference type="ARBA" id="ARBA00023163"/>
    </source>
</evidence>
<evidence type="ECO:0000256" key="3">
    <source>
        <dbReference type="ARBA" id="ARBA00023125"/>
    </source>
</evidence>
<dbReference type="PROSITE" id="PS50932">
    <property type="entry name" value="HTH_LACI_2"/>
    <property type="match status" value="1"/>
</dbReference>
<dbReference type="Gene3D" id="3.40.50.2300">
    <property type="match status" value="2"/>
</dbReference>
<feature type="domain" description="HTH lacI-type" evidence="5">
    <location>
        <begin position="3"/>
        <end position="57"/>
    </location>
</feature>
<dbReference type="Gene3D" id="1.10.260.40">
    <property type="entry name" value="lambda repressor-like DNA-binding domains"/>
    <property type="match status" value="1"/>
</dbReference>
<dbReference type="Pfam" id="PF00356">
    <property type="entry name" value="LacI"/>
    <property type="match status" value="1"/>
</dbReference>
<comment type="caution">
    <text evidence="6">The sequence shown here is derived from an EMBL/GenBank/DDBJ whole genome shotgun (WGS) entry which is preliminary data.</text>
</comment>
<dbReference type="SMART" id="SM00354">
    <property type="entry name" value="HTH_LACI"/>
    <property type="match status" value="1"/>
</dbReference>
<evidence type="ECO:0000256" key="1">
    <source>
        <dbReference type="ARBA" id="ARBA00022491"/>
    </source>
</evidence>
<evidence type="ECO:0000259" key="5">
    <source>
        <dbReference type="PROSITE" id="PS50932"/>
    </source>
</evidence>
<dbReference type="EMBL" id="DSGB01000004">
    <property type="protein sequence ID" value="HER95803.1"/>
    <property type="molecule type" value="Genomic_DNA"/>
</dbReference>
<dbReference type="InterPro" id="IPR010982">
    <property type="entry name" value="Lambda_DNA-bd_dom_sf"/>
</dbReference>
<dbReference type="PANTHER" id="PTHR30146">
    <property type="entry name" value="LACI-RELATED TRANSCRIPTIONAL REPRESSOR"/>
    <property type="match status" value="1"/>
</dbReference>
<dbReference type="CDD" id="cd06267">
    <property type="entry name" value="PBP1_LacI_sugar_binding-like"/>
    <property type="match status" value="1"/>
</dbReference>
<dbReference type="InterPro" id="IPR028082">
    <property type="entry name" value="Peripla_BP_I"/>
</dbReference>
<dbReference type="PRINTS" id="PR00036">
    <property type="entry name" value="HTHLACI"/>
</dbReference>
<dbReference type="PANTHER" id="PTHR30146:SF151">
    <property type="entry name" value="HTH-TYPE TRANSCRIPTIONAL REPRESSOR CYTR"/>
    <property type="match status" value="1"/>
</dbReference>
<evidence type="ECO:0000256" key="2">
    <source>
        <dbReference type="ARBA" id="ARBA00023015"/>
    </source>
</evidence>
<name>A0A7V2B035_RHOMR</name>
<dbReference type="AlphaFoldDB" id="A0A7V2B035"/>
<evidence type="ECO:0000313" key="6">
    <source>
        <dbReference type="EMBL" id="HER95803.1"/>
    </source>
</evidence>
<keyword evidence="2" id="KW-0805">Transcription regulation</keyword>
<dbReference type="CDD" id="cd01392">
    <property type="entry name" value="HTH_LacI"/>
    <property type="match status" value="1"/>
</dbReference>
<sequence length="338" mass="36989">MAVTIRDVAREAGVAIGTVSRVFNNSGPVKASTRKRVEEAARRLGYVPHGAARSLITRRTQTLGVLLPDLYGEFYSELIRGLDQQARQWGYHLLVSGMHADAREMRALVRAMRGRVDGLILMGPHLESALLAEYLPSGVPVVLIGNRADFPCDTVRVDNVAGARMAVAHLIQLGHQRIALLSGPLTNQEARERREGYRQALQEAGLALLPMLELEGDFTEASGYGLGQKLLSRRPTAVFVSNDAMAIGLLRWLHEAGVRVPEQLALVAFDDIPMARYTRPALTTVHSPIYELGARAIDQLLQALSDGAQHVPQEVVLPVHLVVRESCGAGQDRFRPIP</sequence>
<dbReference type="InterPro" id="IPR000843">
    <property type="entry name" value="HTH_LacI"/>
</dbReference>
<dbReference type="InterPro" id="IPR046335">
    <property type="entry name" value="LacI/GalR-like_sensor"/>
</dbReference>
<dbReference type="Pfam" id="PF13377">
    <property type="entry name" value="Peripla_BP_3"/>
    <property type="match status" value="1"/>
</dbReference>
<keyword evidence="1" id="KW-0678">Repressor</keyword>
<keyword evidence="3" id="KW-0238">DNA-binding</keyword>
<dbReference type="SUPFAM" id="SSF47413">
    <property type="entry name" value="lambda repressor-like DNA-binding domains"/>
    <property type="match status" value="1"/>
</dbReference>
<dbReference type="SUPFAM" id="SSF53822">
    <property type="entry name" value="Periplasmic binding protein-like I"/>
    <property type="match status" value="1"/>
</dbReference>
<dbReference type="GO" id="GO:0000976">
    <property type="term" value="F:transcription cis-regulatory region binding"/>
    <property type="evidence" value="ECO:0007669"/>
    <property type="project" value="TreeGrafter"/>
</dbReference>